<feature type="non-terminal residue" evidence="1">
    <location>
        <position position="1"/>
    </location>
</feature>
<proteinExistence type="predicted"/>
<feature type="non-terminal residue" evidence="1">
    <location>
        <position position="74"/>
    </location>
</feature>
<reference evidence="1" key="1">
    <citation type="submission" date="2014-12" db="EMBL/GenBank/DDBJ databases">
        <title>Insight into the proteome of Arion vulgaris.</title>
        <authorList>
            <person name="Aradska J."/>
            <person name="Bulat T."/>
            <person name="Smidak R."/>
            <person name="Sarate P."/>
            <person name="Gangsoo J."/>
            <person name="Sialana F."/>
            <person name="Bilban M."/>
            <person name="Lubec G."/>
        </authorList>
    </citation>
    <scope>NUCLEOTIDE SEQUENCE</scope>
    <source>
        <tissue evidence="1">Skin</tissue>
    </source>
</reference>
<organism evidence="1">
    <name type="scientific">Arion vulgaris</name>
    <dbReference type="NCBI Taxonomy" id="1028688"/>
    <lineage>
        <taxon>Eukaryota</taxon>
        <taxon>Metazoa</taxon>
        <taxon>Spiralia</taxon>
        <taxon>Lophotrochozoa</taxon>
        <taxon>Mollusca</taxon>
        <taxon>Gastropoda</taxon>
        <taxon>Heterobranchia</taxon>
        <taxon>Euthyneura</taxon>
        <taxon>Panpulmonata</taxon>
        <taxon>Eupulmonata</taxon>
        <taxon>Stylommatophora</taxon>
        <taxon>Helicina</taxon>
        <taxon>Arionoidea</taxon>
        <taxon>Arionidae</taxon>
        <taxon>Arion</taxon>
    </lineage>
</organism>
<dbReference type="EMBL" id="HACG01018676">
    <property type="protein sequence ID" value="CEK65541.1"/>
    <property type="molecule type" value="Transcribed_RNA"/>
</dbReference>
<dbReference type="AlphaFoldDB" id="A0A0B6ZCF2"/>
<gene>
    <name evidence="1" type="primary">ORF55395</name>
</gene>
<accession>A0A0B6ZCF2</accession>
<sequence>DKRVCLDLNHVSSPKIKHVNCSGHEHTVNDYAQIFYSVSVNGCFCESSLNSWNQLISQYTLLLFINIRKSHFSD</sequence>
<name>A0A0B6ZCF2_9EUPU</name>
<protein>
    <submittedName>
        <fullName evidence="1">Uncharacterized protein</fullName>
    </submittedName>
</protein>
<evidence type="ECO:0000313" key="1">
    <source>
        <dbReference type="EMBL" id="CEK65541.1"/>
    </source>
</evidence>